<organism evidence="2">
    <name type="scientific">Kitasatospora sp. CMC57</name>
    <dbReference type="NCBI Taxonomy" id="3231513"/>
    <lineage>
        <taxon>Bacteria</taxon>
        <taxon>Bacillati</taxon>
        <taxon>Actinomycetota</taxon>
        <taxon>Actinomycetes</taxon>
        <taxon>Kitasatosporales</taxon>
        <taxon>Streptomycetaceae</taxon>
        <taxon>Kitasatospora</taxon>
    </lineage>
</organism>
<feature type="compositionally biased region" description="Low complexity" evidence="1">
    <location>
        <begin position="19"/>
        <end position="37"/>
    </location>
</feature>
<dbReference type="EMBL" id="AP035881">
    <property type="protein sequence ID" value="BFP47117.1"/>
    <property type="molecule type" value="Genomic_DNA"/>
</dbReference>
<feature type="region of interest" description="Disordered" evidence="1">
    <location>
        <begin position="1"/>
        <end position="45"/>
    </location>
</feature>
<dbReference type="AlphaFoldDB" id="A0AB33JX02"/>
<sequence>MSEQPSSTHPSSIPPSTPPGATSTTGIPSTGTPAGGAPHKHEPDDFAVQIADSVESFVLAVTEVAKGDEPGSVVSMLLLEVSQLLLAGGRLGAIEDVVPEDRFEPDAGPEPDGVELRERLAGLLAPIDVFHEVFDPYGPPEKPSAFRISDDLAGVVAELRHGLTHYQEGRVSEALWWWQFSYLSSWGSTCTAVLRALQSLIAHVRLDSPIGAAADGADTDDDGLTDEQLEQQAGDLMAAELGL</sequence>
<evidence type="ECO:0000256" key="1">
    <source>
        <dbReference type="SAM" id="MobiDB-lite"/>
    </source>
</evidence>
<accession>A0AB33JX02</accession>
<reference evidence="2" key="1">
    <citation type="submission" date="2024-07" db="EMBL/GenBank/DDBJ databases">
        <title>Complete genome sequences of cellulolytic bacteria, Kitasatospora sp. CMC57 and Streptomyces sp. CMC78, isolated from Japanese agricultural soil.</title>
        <authorList>
            <person name="Hashimoto T."/>
            <person name="Ito M."/>
            <person name="Iwamoto M."/>
            <person name="Fukahori D."/>
            <person name="Shoda T."/>
            <person name="Sakoda M."/>
            <person name="Morohoshi T."/>
            <person name="Mitsuboshi M."/>
            <person name="Nishizawa T."/>
        </authorList>
    </citation>
    <scope>NUCLEOTIDE SEQUENCE</scope>
    <source>
        <strain evidence="2">CMC57</strain>
    </source>
</reference>
<dbReference type="InterPro" id="IPR032025">
    <property type="entry name" value="DUF5063"/>
</dbReference>
<dbReference type="RefSeq" id="WP_407989500.1">
    <property type="nucleotide sequence ID" value="NZ_AP035881.2"/>
</dbReference>
<name>A0AB33JX02_9ACTN</name>
<evidence type="ECO:0000313" key="2">
    <source>
        <dbReference type="EMBL" id="BFP47117.1"/>
    </source>
</evidence>
<protein>
    <submittedName>
        <fullName evidence="2">DUF5063 domain-containing protein</fullName>
    </submittedName>
</protein>
<dbReference type="Gene3D" id="1.20.120.1550">
    <property type="entry name" value="Protein of unknown function DUF5063"/>
    <property type="match status" value="1"/>
</dbReference>
<dbReference type="InterPro" id="IPR038312">
    <property type="entry name" value="DUF5063_sf"/>
</dbReference>
<proteinExistence type="predicted"/>
<dbReference type="Pfam" id="PF16702">
    <property type="entry name" value="DUF5063"/>
    <property type="match status" value="1"/>
</dbReference>
<feature type="compositionally biased region" description="Low complexity" evidence="1">
    <location>
        <begin position="1"/>
        <end position="11"/>
    </location>
</feature>
<gene>
    <name evidence="2" type="ORF">KCMC57_34850</name>
</gene>